<dbReference type="STRING" id="665467.SAMN02982931_04295"/>
<dbReference type="RefSeq" id="WP_090879997.1">
    <property type="nucleotide sequence ID" value="NZ_FMXQ01000011.1"/>
</dbReference>
<reference evidence="2 3" key="1">
    <citation type="submission" date="2016-10" db="EMBL/GenBank/DDBJ databases">
        <authorList>
            <person name="de Groot N.N."/>
        </authorList>
    </citation>
    <scope>NUCLEOTIDE SEQUENCE [LARGE SCALE GENOMIC DNA]</scope>
    <source>
        <strain evidence="2 3">ATCC 35022</strain>
    </source>
</reference>
<dbReference type="Proteomes" id="UP000199071">
    <property type="component" value="Unassembled WGS sequence"/>
</dbReference>
<proteinExistence type="predicted"/>
<dbReference type="AlphaFoldDB" id="A0A1G6EAK8"/>
<evidence type="ECO:0000313" key="2">
    <source>
        <dbReference type="EMBL" id="SDB54487.1"/>
    </source>
</evidence>
<keyword evidence="3" id="KW-1185">Reference proteome</keyword>
<feature type="domain" description="N,N-dimethylformamidase beta subunit-like C-terminal" evidence="1">
    <location>
        <begin position="279"/>
        <end position="695"/>
    </location>
</feature>
<evidence type="ECO:0000313" key="3">
    <source>
        <dbReference type="Proteomes" id="UP000199071"/>
    </source>
</evidence>
<dbReference type="InterPro" id="IPR046540">
    <property type="entry name" value="DMFA2_C"/>
</dbReference>
<name>A0A1G6EAK8_9HYPH</name>
<dbReference type="SUPFAM" id="SSF49899">
    <property type="entry name" value="Concanavalin A-like lectins/glucanases"/>
    <property type="match status" value="1"/>
</dbReference>
<dbReference type="Pfam" id="PF20254">
    <property type="entry name" value="DMFA2_C"/>
    <property type="match status" value="1"/>
</dbReference>
<gene>
    <name evidence="2" type="ORF">SAMN02982931_04295</name>
</gene>
<dbReference type="OrthoDB" id="505641at2"/>
<dbReference type="EMBL" id="FMXQ01000011">
    <property type="protein sequence ID" value="SDB54487.1"/>
    <property type="molecule type" value="Genomic_DNA"/>
</dbReference>
<evidence type="ECO:0000259" key="1">
    <source>
        <dbReference type="Pfam" id="PF20254"/>
    </source>
</evidence>
<dbReference type="InterPro" id="IPR013320">
    <property type="entry name" value="ConA-like_dom_sf"/>
</dbReference>
<accession>A0A1G6EAK8</accession>
<protein>
    <submittedName>
        <fullName evidence="2">N,N-dimethylformamidase</fullName>
    </submittedName>
</protein>
<organism evidence="2 3">
    <name type="scientific">Bauldia litoralis</name>
    <dbReference type="NCBI Taxonomy" id="665467"/>
    <lineage>
        <taxon>Bacteria</taxon>
        <taxon>Pseudomonadati</taxon>
        <taxon>Pseudomonadota</taxon>
        <taxon>Alphaproteobacteria</taxon>
        <taxon>Hyphomicrobiales</taxon>
        <taxon>Kaistiaceae</taxon>
        <taxon>Bauldia</taxon>
    </lineage>
</organism>
<sequence length="721" mass="77238">MNLTGYSDRWSVRPGETMTFHVHSVAPTYEARLVRLIHGDENPRGPGFKEIELDSSLDGVHAGAPRIIRKGSCGVVDCPMPAGSFTLDMWIRPTLPGPDRQGLMAWPSGDGGAAFGLFLAADGHVECVGAGPDPLRSQRPVVLRQWYRVRLAVDRAAGRASLTVQPKRWSPEAGGVDRVEGAFGGAIADADGRLLFAAGALEAADDGPRPIEVYNGKIARPRILDAGDATIAAWDFAAKAGTASLVGVDGSPDGRTLNRPARMMTGPDWPGATNSTAPLPETHDAIHFHDDDVSDVGWPVSHSFAIPDDLKSGVYALRLRSGDAEDYLPFFVCPPRGGAGAERLAVLMPTMSYLAYANESLEVGDAVGMSPLQDMGITPERYAYVAENGLKSLYDVHRDGSGIAYGSRRRPIIDFRPKARCRTFDAPHQFAADLHLIDWLTTKGYAFDVITDDLLHHEGASALDPHRVVVSGSHPEYWTTPMLDARDDWLDRGGRFLYLGGNGFYWVTGVAEDEPDVIEVRRYAGTRTWAGDPGEETVSVTGERGGLWRDRGRPPNDRLGVAFTGQGFDRGAAYHRSEASFAPEFSWIFQGVDDAVVGAGRSLVLGHGAAGFEVDKADVMNGTPPHAVVLASTRGFTDAYQAAIECFAQINPWQGGSDPRSGIQSDILFMHGPEGGAVFSAGSIIWSATLSASGYDSDTSRITGNVIDAFLGGPLPGAPKT</sequence>